<dbReference type="AlphaFoldDB" id="A0A381EHL0"/>
<feature type="compositionally biased region" description="Basic and acidic residues" evidence="1">
    <location>
        <begin position="53"/>
        <end position="86"/>
    </location>
</feature>
<reference evidence="2 3" key="1">
    <citation type="submission" date="2018-06" db="EMBL/GenBank/DDBJ databases">
        <authorList>
            <consortium name="Pathogen Informatics"/>
            <person name="Doyle S."/>
        </authorList>
    </citation>
    <scope>NUCLEOTIDE SEQUENCE [LARGE SCALE GENOMIC DNA]</scope>
    <source>
        <strain evidence="2 3">NCTC12264</strain>
    </source>
</reference>
<accession>A0A381EHL0</accession>
<gene>
    <name evidence="2" type="ORF">NCTC12264_00636</name>
</gene>
<proteinExistence type="predicted"/>
<dbReference type="Proteomes" id="UP000254161">
    <property type="component" value="Unassembled WGS sequence"/>
</dbReference>
<dbReference type="EMBL" id="UFUZ01000001">
    <property type="protein sequence ID" value="SUX26410.1"/>
    <property type="molecule type" value="Genomic_DNA"/>
</dbReference>
<feature type="region of interest" description="Disordered" evidence="1">
    <location>
        <begin position="53"/>
        <end position="109"/>
    </location>
</feature>
<organism evidence="2 3">
    <name type="scientific">Campylobacter upsaliensis</name>
    <dbReference type="NCBI Taxonomy" id="28080"/>
    <lineage>
        <taxon>Bacteria</taxon>
        <taxon>Pseudomonadati</taxon>
        <taxon>Campylobacterota</taxon>
        <taxon>Epsilonproteobacteria</taxon>
        <taxon>Campylobacterales</taxon>
        <taxon>Campylobacteraceae</taxon>
        <taxon>Campylobacter</taxon>
    </lineage>
</organism>
<dbReference type="RefSeq" id="WP_115629493.1">
    <property type="nucleotide sequence ID" value="NZ_JANKIR010000041.1"/>
</dbReference>
<evidence type="ECO:0000313" key="2">
    <source>
        <dbReference type="EMBL" id="SUX26410.1"/>
    </source>
</evidence>
<name>A0A381EHL0_CAMUP</name>
<feature type="compositionally biased region" description="Acidic residues" evidence="1">
    <location>
        <begin position="87"/>
        <end position="105"/>
    </location>
</feature>
<evidence type="ECO:0000256" key="1">
    <source>
        <dbReference type="SAM" id="MobiDB-lite"/>
    </source>
</evidence>
<evidence type="ECO:0000313" key="3">
    <source>
        <dbReference type="Proteomes" id="UP000254161"/>
    </source>
</evidence>
<protein>
    <submittedName>
        <fullName evidence="2">Coiled-coil protein</fullName>
    </submittedName>
</protein>
<sequence length="121" mass="14023">MPVSPIGNMNYINQNMAYPATQMSNELAKEGFAANLNLSEFSEKEKTIEKLEKVAKSHEVDEEIKEKAEEEEKKKKREENKEYKEEDKEENDGGEEDLELMSEEENLFKNAQKVPHIDISI</sequence>